<evidence type="ECO:0000256" key="1">
    <source>
        <dbReference type="SAM" id="MobiDB-lite"/>
    </source>
</evidence>
<keyword evidence="3" id="KW-1185">Reference proteome</keyword>
<feature type="region of interest" description="Disordered" evidence="1">
    <location>
        <begin position="178"/>
        <end position="209"/>
    </location>
</feature>
<feature type="compositionally biased region" description="Basic residues" evidence="1">
    <location>
        <begin position="189"/>
        <end position="198"/>
    </location>
</feature>
<reference evidence="3" key="1">
    <citation type="journal article" date="2019" name="Int. J. Syst. Evol. Microbiol.">
        <title>The Global Catalogue of Microorganisms (GCM) 10K type strain sequencing project: providing services to taxonomists for standard genome sequencing and annotation.</title>
        <authorList>
            <consortium name="The Broad Institute Genomics Platform"/>
            <consortium name="The Broad Institute Genome Sequencing Center for Infectious Disease"/>
            <person name="Wu L."/>
            <person name="Ma J."/>
        </authorList>
    </citation>
    <scope>NUCLEOTIDE SEQUENCE [LARGE SCALE GENOMIC DNA]</scope>
    <source>
        <strain evidence="3">CCUG 59685</strain>
    </source>
</reference>
<evidence type="ECO:0008006" key="4">
    <source>
        <dbReference type="Google" id="ProtNLM"/>
    </source>
</evidence>
<proteinExistence type="predicted"/>
<name>A0ABW3GER7_9PROT</name>
<feature type="region of interest" description="Disordered" evidence="1">
    <location>
        <begin position="454"/>
        <end position="474"/>
    </location>
</feature>
<feature type="compositionally biased region" description="Basic and acidic residues" evidence="1">
    <location>
        <begin position="456"/>
        <end position="474"/>
    </location>
</feature>
<evidence type="ECO:0000313" key="2">
    <source>
        <dbReference type="EMBL" id="MFD0929124.1"/>
    </source>
</evidence>
<evidence type="ECO:0000313" key="3">
    <source>
        <dbReference type="Proteomes" id="UP001597106"/>
    </source>
</evidence>
<dbReference type="Proteomes" id="UP001597106">
    <property type="component" value="Unassembled WGS sequence"/>
</dbReference>
<dbReference type="EMBL" id="JBHTJW010000002">
    <property type="protein sequence ID" value="MFD0929124.1"/>
    <property type="molecule type" value="Genomic_DNA"/>
</dbReference>
<gene>
    <name evidence="2" type="ORF">ACFQ1T_04950</name>
</gene>
<comment type="caution">
    <text evidence="2">The sequence shown here is derived from an EMBL/GenBank/DDBJ whole genome shotgun (WGS) entry which is preliminary data.</text>
</comment>
<organism evidence="2 3">
    <name type="scientific">Methylophilus glucosoxydans</name>
    <dbReference type="NCBI Taxonomy" id="752553"/>
    <lineage>
        <taxon>Bacteria</taxon>
        <taxon>Pseudomonadati</taxon>
        <taxon>Pseudomonadota</taxon>
        <taxon>Betaproteobacteria</taxon>
        <taxon>Nitrosomonadales</taxon>
        <taxon>Methylophilaceae</taxon>
        <taxon>Methylophilus</taxon>
    </lineage>
</organism>
<dbReference type="RefSeq" id="WP_379074505.1">
    <property type="nucleotide sequence ID" value="NZ_JBHTJW010000002.1"/>
</dbReference>
<accession>A0ABW3GER7</accession>
<protein>
    <recommendedName>
        <fullName evidence="4">Integrase catalytic domain-containing protein</fullName>
    </recommendedName>
</protein>
<sequence length="790" mass="89215">MKNKHNIFPGMAISPVNQSSKLIKGLMRILMLNLESGTVICIQATPQQRHNRNYYLQPIIITVAAINDEIDQNNIALHHLGIKSRADVLLSDEELDRKYGSSPCPAVVARRERLVILNALVPEGMDYSVLLDPQLRNEIVANYLTKHGKTQNQKQAKAAVVQLIYQFFAEGSTPNALTPYFSQRGGRGKEKKQTKKSGARNSPTKNGIKGVEGFVMTQRDKEICGYCMKHYAHGKNSINKALSDMWRHFYSTPVQSPNGQVTPELYPKFLRPTKSQFERWGQKYSGLNLMTRHLNSQQLARFDRALLGTAQDGIVAVGQVASIDSTSTDVHFVSMLNRQTRIGLMNRILVVDSLYGYIAGFYMGTEASSTETVKLAILHAGSEKSDWLKWLGLEDEIPSEDWLGLKFDTFNADNTEARTMEIIDSITALNGGMRYVPVARSDLNSIVETAHHSLHRSVDHKEPGTTRGKKTDRGDIKPELEARITIIEGIRDIARAIHVHNTKSLTHITPSLNMRQEILDKGLKLSRLNLTRLAMRQGRFNSNGIHFDDFVIKFSMPIKGTFTAKGVKLHNPKANRREFIGSLRFVSNDPIMVEKFTRAKTARKGSPENFDATFFHNPYCLDKIFYLDVQTGKTYTLYQVAWEEDFKEYTLDDHMDMQNQDAVRHHFEDEDNEQLVTVLDHRIEVTGNNAKKAYQADIAVNPPLSKSQIAKGRNENRQKERPLLKHGIVIPVEALADVAPETMPLPEVVANQPPLINQTPPVLNPSQRLDRDFSSRKMRNLLNAIIAEDD</sequence>